<dbReference type="Gene3D" id="3.20.20.330">
    <property type="entry name" value="Homocysteine-binding-like domain"/>
    <property type="match status" value="1"/>
</dbReference>
<proteinExistence type="predicted"/>
<evidence type="ECO:0000259" key="7">
    <source>
        <dbReference type="PROSITE" id="PS50970"/>
    </source>
</evidence>
<name>A0A2Z5FX73_9BACT</name>
<dbReference type="PANTHER" id="PTHR46015:SF1">
    <property type="entry name" value="HOMOCYSTEINE S-METHYLTRANSFERASE-LIKE ISOFORM 1"/>
    <property type="match status" value="1"/>
</dbReference>
<evidence type="ECO:0000256" key="5">
    <source>
        <dbReference type="ARBA" id="ARBA00076752"/>
    </source>
</evidence>
<protein>
    <recommendedName>
        <fullName evidence="5">S-methylmethionine:homocysteine methyltransferase</fullName>
    </recommendedName>
</protein>
<dbReference type="PROSITE" id="PS50970">
    <property type="entry name" value="HCY"/>
    <property type="match status" value="1"/>
</dbReference>
<evidence type="ECO:0000256" key="6">
    <source>
        <dbReference type="PROSITE-ProRule" id="PRU00333"/>
    </source>
</evidence>
<gene>
    <name evidence="8" type="ORF">ACPOL_1984</name>
</gene>
<dbReference type="SUPFAM" id="SSF82282">
    <property type="entry name" value="Homocysteine S-methyltransferase"/>
    <property type="match status" value="1"/>
</dbReference>
<feature type="binding site" evidence="6">
    <location>
        <position position="240"/>
    </location>
    <ligand>
        <name>Zn(2+)</name>
        <dbReference type="ChEBI" id="CHEBI:29105"/>
    </ligand>
</feature>
<keyword evidence="3 6" id="KW-0479">Metal-binding</keyword>
<feature type="domain" description="Hcy-binding" evidence="7">
    <location>
        <begin position="14"/>
        <end position="320"/>
    </location>
</feature>
<dbReference type="RefSeq" id="WP_236657351.1">
    <property type="nucleotide sequence ID" value="NZ_CP030840.1"/>
</dbReference>
<evidence type="ECO:0000256" key="2">
    <source>
        <dbReference type="ARBA" id="ARBA00022679"/>
    </source>
</evidence>
<feature type="binding site" evidence="6">
    <location>
        <position position="305"/>
    </location>
    <ligand>
        <name>Zn(2+)</name>
        <dbReference type="ChEBI" id="CHEBI:29105"/>
    </ligand>
</feature>
<dbReference type="AlphaFoldDB" id="A0A2Z5FX73"/>
<keyword evidence="1 6" id="KW-0489">Methyltransferase</keyword>
<reference evidence="8 9" key="1">
    <citation type="journal article" date="2018" name="Front. Microbiol.">
        <title>Hydrolytic Capabilities as a Key to Environmental Success: Chitinolytic and Cellulolytic Acidobacteria From Acidic Sub-arctic Soils and Boreal Peatlands.</title>
        <authorList>
            <person name="Belova S.E."/>
            <person name="Ravin N.V."/>
            <person name="Pankratov T.A."/>
            <person name="Rakitin A.L."/>
            <person name="Ivanova A.A."/>
            <person name="Beletsky A.V."/>
            <person name="Mardanov A.V."/>
            <person name="Sinninghe Damste J.S."/>
            <person name="Dedysh S.N."/>
        </authorList>
    </citation>
    <scope>NUCLEOTIDE SEQUENCE [LARGE SCALE GENOMIC DNA]</scope>
    <source>
        <strain evidence="8 9">SBC82</strain>
    </source>
</reference>
<organism evidence="8 9">
    <name type="scientific">Acidisarcina polymorpha</name>
    <dbReference type="NCBI Taxonomy" id="2211140"/>
    <lineage>
        <taxon>Bacteria</taxon>
        <taxon>Pseudomonadati</taxon>
        <taxon>Acidobacteriota</taxon>
        <taxon>Terriglobia</taxon>
        <taxon>Terriglobales</taxon>
        <taxon>Acidobacteriaceae</taxon>
        <taxon>Acidisarcina</taxon>
    </lineage>
</organism>
<dbReference type="GO" id="GO:0032259">
    <property type="term" value="P:methylation"/>
    <property type="evidence" value="ECO:0007669"/>
    <property type="project" value="UniProtKB-KW"/>
</dbReference>
<dbReference type="Pfam" id="PF02574">
    <property type="entry name" value="S-methyl_trans"/>
    <property type="match status" value="1"/>
</dbReference>
<comment type="cofactor">
    <cofactor evidence="6">
        <name>Zn(2+)</name>
        <dbReference type="ChEBI" id="CHEBI:29105"/>
    </cofactor>
</comment>
<evidence type="ECO:0000256" key="3">
    <source>
        <dbReference type="ARBA" id="ARBA00022723"/>
    </source>
</evidence>
<dbReference type="PIRSF" id="PIRSF037505">
    <property type="entry name" value="Betaine_HMT"/>
    <property type="match status" value="1"/>
</dbReference>
<dbReference type="EMBL" id="CP030840">
    <property type="protein sequence ID" value="AXC11320.1"/>
    <property type="molecule type" value="Genomic_DNA"/>
</dbReference>
<dbReference type="PANTHER" id="PTHR46015">
    <property type="entry name" value="ZGC:172121"/>
    <property type="match status" value="1"/>
</dbReference>
<dbReference type="InterPro" id="IPR017226">
    <property type="entry name" value="BHMT-like"/>
</dbReference>
<dbReference type="FunFam" id="3.20.20.330:FF:000002">
    <property type="entry name" value="Homocysteine S-methyltransferase"/>
    <property type="match status" value="1"/>
</dbReference>
<keyword evidence="4 6" id="KW-0862">Zinc</keyword>
<keyword evidence="9" id="KW-1185">Reference proteome</keyword>
<dbReference type="InterPro" id="IPR003726">
    <property type="entry name" value="HCY_dom"/>
</dbReference>
<keyword evidence="2 6" id="KW-0808">Transferase</keyword>
<feature type="binding site" evidence="6">
    <location>
        <position position="306"/>
    </location>
    <ligand>
        <name>Zn(2+)</name>
        <dbReference type="ChEBI" id="CHEBI:29105"/>
    </ligand>
</feature>
<dbReference type="Proteomes" id="UP000253606">
    <property type="component" value="Chromosome"/>
</dbReference>
<dbReference type="InterPro" id="IPR036589">
    <property type="entry name" value="HCY_dom_sf"/>
</dbReference>
<evidence type="ECO:0000313" key="8">
    <source>
        <dbReference type="EMBL" id="AXC11320.1"/>
    </source>
</evidence>
<dbReference type="GO" id="GO:0008270">
    <property type="term" value="F:zinc ion binding"/>
    <property type="evidence" value="ECO:0007669"/>
    <property type="project" value="InterPro"/>
</dbReference>
<accession>A0A2Z5FX73</accession>
<evidence type="ECO:0000313" key="9">
    <source>
        <dbReference type="Proteomes" id="UP000253606"/>
    </source>
</evidence>
<dbReference type="GO" id="GO:0009086">
    <property type="term" value="P:methionine biosynthetic process"/>
    <property type="evidence" value="ECO:0007669"/>
    <property type="project" value="InterPro"/>
</dbReference>
<sequence>MKVRRQRNEISFEMTPLDQLDLSGVRVLDGGMATELEKLGCDLSGALWSARVLREAPEKIAAVHSAYLAAGADCILTASYQVSAEAYADAGLSPKDAEIAAAADLVKSVQIAEDARAGFFPSSRREVLIAASLGPYGAALHNGAEYHGNYEISLDELVAFHARRVAVLAGTSADLIAFETVPSFQEAKAIVKALAPFSEIGGWVTFTCKDESRVAHGEPISECAALLDAAPQVVAVGINCTPPNLVAALLREVRRATDKPIVVYPNSGESWNGATRTWSGTADPAGFGELAAQWVDAGAQIVGGCCRTGPAHVRTIREVLA</sequence>
<dbReference type="GO" id="GO:0008898">
    <property type="term" value="F:S-adenosylmethionine-homocysteine S-methyltransferase activity"/>
    <property type="evidence" value="ECO:0007669"/>
    <property type="project" value="TreeGrafter"/>
</dbReference>
<dbReference type="KEGG" id="abas:ACPOL_1984"/>
<evidence type="ECO:0000256" key="1">
    <source>
        <dbReference type="ARBA" id="ARBA00022603"/>
    </source>
</evidence>
<evidence type="ECO:0000256" key="4">
    <source>
        <dbReference type="ARBA" id="ARBA00022833"/>
    </source>
</evidence>
<dbReference type="GO" id="GO:0033528">
    <property type="term" value="P:S-methylmethionine cycle"/>
    <property type="evidence" value="ECO:0007669"/>
    <property type="project" value="TreeGrafter"/>
</dbReference>
<dbReference type="NCBIfam" id="NF007020">
    <property type="entry name" value="PRK09485.1"/>
    <property type="match status" value="1"/>
</dbReference>
<dbReference type="InterPro" id="IPR051486">
    <property type="entry name" value="Hcy_S-methyltransferase"/>
</dbReference>